<dbReference type="Pfam" id="PF26215">
    <property type="entry name" value="HTH_animal"/>
    <property type="match status" value="1"/>
</dbReference>
<protein>
    <recommendedName>
        <fullName evidence="1">Reverse transcriptase domain-containing protein</fullName>
    </recommendedName>
</protein>
<gene>
    <name evidence="2" type="ORF">BSL78_21436</name>
</gene>
<evidence type="ECO:0000259" key="1">
    <source>
        <dbReference type="PROSITE" id="PS50878"/>
    </source>
</evidence>
<dbReference type="Proteomes" id="UP000230750">
    <property type="component" value="Unassembled WGS sequence"/>
</dbReference>
<accession>A0A2G8K144</accession>
<organism evidence="2 3">
    <name type="scientific">Stichopus japonicus</name>
    <name type="common">Sea cucumber</name>
    <dbReference type="NCBI Taxonomy" id="307972"/>
    <lineage>
        <taxon>Eukaryota</taxon>
        <taxon>Metazoa</taxon>
        <taxon>Echinodermata</taxon>
        <taxon>Eleutherozoa</taxon>
        <taxon>Echinozoa</taxon>
        <taxon>Holothuroidea</taxon>
        <taxon>Aspidochirotacea</taxon>
        <taxon>Aspidochirotida</taxon>
        <taxon>Stichopodidae</taxon>
        <taxon>Apostichopus</taxon>
    </lineage>
</organism>
<dbReference type="InterPro" id="IPR043502">
    <property type="entry name" value="DNA/RNA_pol_sf"/>
</dbReference>
<comment type="caution">
    <text evidence="2">The sequence shown here is derived from an EMBL/GenBank/DDBJ whole genome shotgun (WGS) entry which is preliminary data.</text>
</comment>
<dbReference type="SUPFAM" id="SSF56672">
    <property type="entry name" value="DNA/RNA polymerases"/>
    <property type="match status" value="1"/>
</dbReference>
<dbReference type="STRING" id="307972.A0A2G8K144"/>
<dbReference type="PROSITE" id="PS50878">
    <property type="entry name" value="RT_POL"/>
    <property type="match status" value="1"/>
</dbReference>
<dbReference type="EMBL" id="MRZV01000994">
    <property type="protein sequence ID" value="PIK41716.1"/>
    <property type="molecule type" value="Genomic_DNA"/>
</dbReference>
<keyword evidence="3" id="KW-1185">Reference proteome</keyword>
<dbReference type="AlphaFoldDB" id="A0A2G8K144"/>
<evidence type="ECO:0000313" key="3">
    <source>
        <dbReference type="Proteomes" id="UP000230750"/>
    </source>
</evidence>
<sequence>MRQADKGGATTILNTTDYIFEAEKQLSNSDFYKILPEDPSRLFQPKIDELCQSVPTLATKIAELTPKASVVGTFYTLPKVHKLPKLITEAQQALPGVTPSDPENIRRSDICKLARKLKLFPPCRPIISGIGTLTEHLSGYMDSVYSTLINHIPSYIQDTTHFLRILNTIQALPINSLLVTMDVSSLYTNIPHDEGIIACQNFLREHATNPTLGDDLGPILRFILSNNYFSFNGKYYLQINGTAMGTKMAPCYANIFMHELEQEMLSTSPLKPSHYYRYIDDIFFVWPHGEESLKSFFDHVNSFHDSIKFSVEVSKHQISFLDVLVKLDGNSLTTSVYYKPTDIHMYLHFNSFHPHNLKSSIVYSQCLRLKRICSNPCDFKHQVSILTGYFLNVGYPLHLIRQGISRADKLSREDLLKYKSKSPNTRIPFVTSYNPLIKSFIRSIKQEFAVFQDDQSVGESFKVPPMLAFRQPPTLNFFSLPPDSPAQFPPPQAIFLAVNLDAKYAPIFPRHRGQDSQC</sequence>
<evidence type="ECO:0000313" key="2">
    <source>
        <dbReference type="EMBL" id="PIK41716.1"/>
    </source>
</evidence>
<dbReference type="PANTHER" id="PTHR21301:SF10">
    <property type="entry name" value="REVERSE TRANSCRIPTASE DOMAIN-CONTAINING PROTEIN"/>
    <property type="match status" value="1"/>
</dbReference>
<proteinExistence type="predicted"/>
<name>A0A2G8K144_STIJA</name>
<dbReference type="Pfam" id="PF00078">
    <property type="entry name" value="RVT_1"/>
    <property type="match status" value="1"/>
</dbReference>
<dbReference type="PANTHER" id="PTHR21301">
    <property type="entry name" value="REVERSE TRANSCRIPTASE"/>
    <property type="match status" value="1"/>
</dbReference>
<feature type="domain" description="Reverse transcriptase" evidence="1">
    <location>
        <begin position="58"/>
        <end position="332"/>
    </location>
</feature>
<dbReference type="InterPro" id="IPR000477">
    <property type="entry name" value="RT_dom"/>
</dbReference>
<dbReference type="InterPro" id="IPR058912">
    <property type="entry name" value="HTH_animal"/>
</dbReference>
<dbReference type="OrthoDB" id="10025388at2759"/>
<reference evidence="2 3" key="1">
    <citation type="journal article" date="2017" name="PLoS Biol.">
        <title>The sea cucumber genome provides insights into morphological evolution and visceral regeneration.</title>
        <authorList>
            <person name="Zhang X."/>
            <person name="Sun L."/>
            <person name="Yuan J."/>
            <person name="Sun Y."/>
            <person name="Gao Y."/>
            <person name="Zhang L."/>
            <person name="Li S."/>
            <person name="Dai H."/>
            <person name="Hamel J.F."/>
            <person name="Liu C."/>
            <person name="Yu Y."/>
            <person name="Liu S."/>
            <person name="Lin W."/>
            <person name="Guo K."/>
            <person name="Jin S."/>
            <person name="Xu P."/>
            <person name="Storey K.B."/>
            <person name="Huan P."/>
            <person name="Zhang T."/>
            <person name="Zhou Y."/>
            <person name="Zhang J."/>
            <person name="Lin C."/>
            <person name="Li X."/>
            <person name="Xing L."/>
            <person name="Huo D."/>
            <person name="Sun M."/>
            <person name="Wang L."/>
            <person name="Mercier A."/>
            <person name="Li F."/>
            <person name="Yang H."/>
            <person name="Xiang J."/>
        </authorList>
    </citation>
    <scope>NUCLEOTIDE SEQUENCE [LARGE SCALE GENOMIC DNA]</scope>
    <source>
        <strain evidence="2">Shaxun</strain>
        <tissue evidence="2">Muscle</tissue>
    </source>
</reference>